<dbReference type="SUPFAM" id="SSF51395">
    <property type="entry name" value="FMN-linked oxidoreductases"/>
    <property type="match status" value="1"/>
</dbReference>
<gene>
    <name evidence="2" type="ORF">PRZ48_000579</name>
</gene>
<reference evidence="2 3" key="1">
    <citation type="journal article" date="2023" name="G3 (Bethesda)">
        <title>A chromosome-level genome assembly of Zasmidium syzygii isolated from banana leaves.</title>
        <authorList>
            <person name="van Westerhoven A.C."/>
            <person name="Mehrabi R."/>
            <person name="Talebi R."/>
            <person name="Steentjes M.B.F."/>
            <person name="Corcolon B."/>
            <person name="Chong P.A."/>
            <person name="Kema G.H.J."/>
            <person name="Seidl M.F."/>
        </authorList>
    </citation>
    <scope>NUCLEOTIDE SEQUENCE [LARGE SCALE GENOMIC DNA]</scope>
    <source>
        <strain evidence="2 3">P124</strain>
    </source>
</reference>
<dbReference type="PANTHER" id="PTHR22893">
    <property type="entry name" value="NADH OXIDOREDUCTASE-RELATED"/>
    <property type="match status" value="1"/>
</dbReference>
<dbReference type="InterPro" id="IPR013785">
    <property type="entry name" value="Aldolase_TIM"/>
</dbReference>
<feature type="domain" description="NADH:flavin oxidoreductase/NADH oxidase N-terminal" evidence="1">
    <location>
        <begin position="9"/>
        <end position="342"/>
    </location>
</feature>
<dbReference type="EMBL" id="JAXOVC010000001">
    <property type="protein sequence ID" value="KAK4506846.1"/>
    <property type="molecule type" value="Genomic_DNA"/>
</dbReference>
<evidence type="ECO:0000313" key="2">
    <source>
        <dbReference type="EMBL" id="KAK4506846.1"/>
    </source>
</evidence>
<sequence length="376" mass="41844">MGSAPPTTKLFEPLKIGTMNLSTRITMAPLTRFRAEDDHTIMPLAATYYSQRAHAHPGTLLISEACVIAPQAAGYANVPGIHNQEQIEAWKKVTDAVHKEGGYIYCQLWALGRVANPEVLKVEGGWDVVSSSPTPYEDGAPVPRELSEEEIQSYIAFYASAAKNALEAGFDGVEIHAANGYLIDQFTQDTCNHRTDKWGGNVENRARFALEVTRAVVEAVGAEKVGIRLSPWSDFQGMKMKDPIPQFTYLTAELAKYKLAYLHLVESRISGNADVEATEKVTPLVDVWGNTSPILIAGGLTPESAKRLVDEEYADKEVAVVFGRYFISNPDLVYRVKKGVPLRKYEREWFYKVKSVEGYADYEFCEEWKAEHGQKA</sequence>
<dbReference type="Proteomes" id="UP001305779">
    <property type="component" value="Unassembled WGS sequence"/>
</dbReference>
<proteinExistence type="predicted"/>
<dbReference type="InterPro" id="IPR001155">
    <property type="entry name" value="OxRdtase_FMN_N"/>
</dbReference>
<organism evidence="2 3">
    <name type="scientific">Zasmidium cellare</name>
    <name type="common">Wine cellar mold</name>
    <name type="synonym">Racodium cellare</name>
    <dbReference type="NCBI Taxonomy" id="395010"/>
    <lineage>
        <taxon>Eukaryota</taxon>
        <taxon>Fungi</taxon>
        <taxon>Dikarya</taxon>
        <taxon>Ascomycota</taxon>
        <taxon>Pezizomycotina</taxon>
        <taxon>Dothideomycetes</taxon>
        <taxon>Dothideomycetidae</taxon>
        <taxon>Mycosphaerellales</taxon>
        <taxon>Mycosphaerellaceae</taxon>
        <taxon>Zasmidium</taxon>
    </lineage>
</organism>
<dbReference type="Pfam" id="PF00724">
    <property type="entry name" value="Oxidored_FMN"/>
    <property type="match status" value="1"/>
</dbReference>
<protein>
    <recommendedName>
        <fullName evidence="1">NADH:flavin oxidoreductase/NADH oxidase N-terminal domain-containing protein</fullName>
    </recommendedName>
</protein>
<dbReference type="CDD" id="cd02933">
    <property type="entry name" value="OYE_like_FMN"/>
    <property type="match status" value="1"/>
</dbReference>
<evidence type="ECO:0000313" key="3">
    <source>
        <dbReference type="Proteomes" id="UP001305779"/>
    </source>
</evidence>
<dbReference type="PANTHER" id="PTHR22893:SF91">
    <property type="entry name" value="NADPH DEHYDROGENASE 2-RELATED"/>
    <property type="match status" value="1"/>
</dbReference>
<comment type="caution">
    <text evidence="2">The sequence shown here is derived from an EMBL/GenBank/DDBJ whole genome shotgun (WGS) entry which is preliminary data.</text>
</comment>
<keyword evidence="3" id="KW-1185">Reference proteome</keyword>
<dbReference type="InterPro" id="IPR045247">
    <property type="entry name" value="Oye-like"/>
</dbReference>
<name>A0ABR0F0B2_ZASCE</name>
<evidence type="ECO:0000259" key="1">
    <source>
        <dbReference type="Pfam" id="PF00724"/>
    </source>
</evidence>
<accession>A0ABR0F0B2</accession>
<dbReference type="Gene3D" id="3.20.20.70">
    <property type="entry name" value="Aldolase class I"/>
    <property type="match status" value="1"/>
</dbReference>